<reference evidence="2 3" key="2">
    <citation type="submission" date="2019-04" db="EMBL/GenBank/DDBJ databases">
        <authorList>
            <person name="Yang S."/>
            <person name="Wei W."/>
        </authorList>
    </citation>
    <scope>NUCLEOTIDE SEQUENCE [LARGE SCALE GENOMIC DNA]</scope>
    <source>
        <strain evidence="3">ZP60</strain>
    </source>
</reference>
<keyword evidence="1" id="KW-1133">Transmembrane helix</keyword>
<feature type="transmembrane region" description="Helical" evidence="1">
    <location>
        <begin position="66"/>
        <end position="85"/>
    </location>
</feature>
<keyword evidence="1" id="KW-0812">Transmembrane</keyword>
<evidence type="ECO:0000313" key="2">
    <source>
        <dbReference type="EMBL" id="QCD65433.1"/>
    </source>
</evidence>
<gene>
    <name evidence="2" type="ORF">E5139_07200</name>
</gene>
<organism evidence="2 3">
    <name type="scientific">Halomicrobium mukohataei</name>
    <dbReference type="NCBI Taxonomy" id="57705"/>
    <lineage>
        <taxon>Archaea</taxon>
        <taxon>Methanobacteriati</taxon>
        <taxon>Methanobacteriota</taxon>
        <taxon>Stenosarchaea group</taxon>
        <taxon>Halobacteria</taxon>
        <taxon>Halobacteriales</taxon>
        <taxon>Haloarculaceae</taxon>
        <taxon>Halomicrobium</taxon>
    </lineage>
</organism>
<keyword evidence="1" id="KW-0472">Membrane</keyword>
<accession>A0A4D6KHX6</accession>
<feature type="transmembrane region" description="Helical" evidence="1">
    <location>
        <begin position="97"/>
        <end position="117"/>
    </location>
</feature>
<evidence type="ECO:0000313" key="3">
    <source>
        <dbReference type="Proteomes" id="UP000297053"/>
    </source>
</evidence>
<feature type="transmembrane region" description="Helical" evidence="1">
    <location>
        <begin position="41"/>
        <end position="60"/>
    </location>
</feature>
<dbReference type="KEGG" id="halz:E5139_07200"/>
<dbReference type="RefSeq" id="WP_015761786.1">
    <property type="nucleotide sequence ID" value="NZ_CP045142.1"/>
</dbReference>
<feature type="transmembrane region" description="Helical" evidence="1">
    <location>
        <begin position="12"/>
        <end position="29"/>
    </location>
</feature>
<reference evidence="2 3" key="1">
    <citation type="submission" date="2019-04" db="EMBL/GenBank/DDBJ databases">
        <title>Complete genome sequence of Arthrobacter sp. ZXY-2 associated with effective atrazine degradation and salt adaptation.</title>
        <authorList>
            <person name="Zhao X."/>
        </authorList>
    </citation>
    <scope>NUCLEOTIDE SEQUENCE [LARGE SCALE GENOMIC DNA]</scope>
    <source>
        <strain evidence="3">ZP60</strain>
    </source>
</reference>
<dbReference type="Proteomes" id="UP000297053">
    <property type="component" value="Chromosome"/>
</dbReference>
<evidence type="ECO:0000256" key="1">
    <source>
        <dbReference type="SAM" id="Phobius"/>
    </source>
</evidence>
<name>A0A4D6KHX6_9EURY</name>
<sequence>MNGVYLDKYTLPGIVFGFANVAFLLYAHWNIDPQMFSDGGVVLVLTAPIVFLGPFLLGAVPGYLLVRYRIVSPLPISGFLTWYAFVDRGSMEPFIVLYSNPIVHAYALGVLVVVGFGEYLVRDQVPYVSHDPLL</sequence>
<dbReference type="AlphaFoldDB" id="A0A4D6KHX6"/>
<proteinExistence type="predicted"/>
<dbReference type="EMBL" id="CP039375">
    <property type="protein sequence ID" value="QCD65433.1"/>
    <property type="molecule type" value="Genomic_DNA"/>
</dbReference>
<protein>
    <submittedName>
        <fullName evidence="2">Uncharacterized protein</fullName>
    </submittedName>
</protein>